<keyword evidence="1" id="KW-0732">Signal</keyword>
<organism evidence="2 3">
    <name type="scientific">Jannaschia seosinensis</name>
    <dbReference type="NCBI Taxonomy" id="313367"/>
    <lineage>
        <taxon>Bacteria</taxon>
        <taxon>Pseudomonadati</taxon>
        <taxon>Pseudomonadota</taxon>
        <taxon>Alphaproteobacteria</taxon>
        <taxon>Rhodobacterales</taxon>
        <taxon>Roseobacteraceae</taxon>
        <taxon>Jannaschia</taxon>
    </lineage>
</organism>
<dbReference type="OrthoDB" id="7658770at2"/>
<dbReference type="Proteomes" id="UP000049455">
    <property type="component" value="Unassembled WGS sequence"/>
</dbReference>
<evidence type="ECO:0000313" key="2">
    <source>
        <dbReference type="EMBL" id="CUH09699.1"/>
    </source>
</evidence>
<reference evidence="2 3" key="1">
    <citation type="submission" date="2015-09" db="EMBL/GenBank/DDBJ databases">
        <authorList>
            <person name="Jackson K.R."/>
            <person name="Lunt B.L."/>
            <person name="Fisher J.N.B."/>
            <person name="Gardner A.V."/>
            <person name="Bailey M.E."/>
            <person name="Deus L.M."/>
            <person name="Earl A.S."/>
            <person name="Gibby P.D."/>
            <person name="Hartmann K.A."/>
            <person name="Liu J.E."/>
            <person name="Manci A.M."/>
            <person name="Nielsen D.A."/>
            <person name="Solomon M.B."/>
            <person name="Breakwell D.P."/>
            <person name="Burnett S.H."/>
            <person name="Grose J.H."/>
        </authorList>
    </citation>
    <scope>NUCLEOTIDE SEQUENCE [LARGE SCALE GENOMIC DNA]</scope>
    <source>
        <strain evidence="2 3">CECT 7799</strain>
    </source>
</reference>
<dbReference type="EMBL" id="CYPR01000003">
    <property type="protein sequence ID" value="CUH09699.1"/>
    <property type="molecule type" value="Genomic_DNA"/>
</dbReference>
<gene>
    <name evidence="2" type="ORF">JSE7799_00114</name>
</gene>
<evidence type="ECO:0008006" key="4">
    <source>
        <dbReference type="Google" id="ProtNLM"/>
    </source>
</evidence>
<dbReference type="STRING" id="313367.JSE7799_00114"/>
<accession>A0A0M7B6H8</accession>
<dbReference type="AlphaFoldDB" id="A0A0M7B6H8"/>
<sequence>MFRPCTIAVLACAAPMAQADTRYIGVFVGSLHVGSDAYNNVNPGLTYGMRRTIGQGATEWHAEGGVFYNSYEEISPIAVIGLSTGVAEIGPGTFRMGASFGTAYYGDLVDIYEAQDELLPNIGGFVPIGILTGAYRTGRMEYRLNVLPYGEDVDGVVNFSVAVTF</sequence>
<protein>
    <recommendedName>
        <fullName evidence="4">Outer membrane protein beta-barrel domain-containing protein</fullName>
    </recommendedName>
</protein>
<feature type="chain" id="PRO_5005809918" description="Outer membrane protein beta-barrel domain-containing protein" evidence="1">
    <location>
        <begin position="20"/>
        <end position="165"/>
    </location>
</feature>
<proteinExistence type="predicted"/>
<dbReference type="RefSeq" id="WP_144431496.1">
    <property type="nucleotide sequence ID" value="NZ_CYPR01000003.1"/>
</dbReference>
<name>A0A0M7B6H8_9RHOB</name>
<evidence type="ECO:0000313" key="3">
    <source>
        <dbReference type="Proteomes" id="UP000049455"/>
    </source>
</evidence>
<keyword evidence="3" id="KW-1185">Reference proteome</keyword>
<feature type="signal peptide" evidence="1">
    <location>
        <begin position="1"/>
        <end position="19"/>
    </location>
</feature>
<evidence type="ECO:0000256" key="1">
    <source>
        <dbReference type="SAM" id="SignalP"/>
    </source>
</evidence>